<organism evidence="2 3">
    <name type="scientific">Hallella multisaccharivorax DSM 17128</name>
    <dbReference type="NCBI Taxonomy" id="688246"/>
    <lineage>
        <taxon>Bacteria</taxon>
        <taxon>Pseudomonadati</taxon>
        <taxon>Bacteroidota</taxon>
        <taxon>Bacteroidia</taxon>
        <taxon>Bacteroidales</taxon>
        <taxon>Prevotellaceae</taxon>
        <taxon>Hallella</taxon>
    </lineage>
</organism>
<evidence type="ECO:0008006" key="4">
    <source>
        <dbReference type="Google" id="ProtNLM"/>
    </source>
</evidence>
<dbReference type="SUPFAM" id="SSF56935">
    <property type="entry name" value="Porins"/>
    <property type="match status" value="1"/>
</dbReference>
<dbReference type="EMBL" id="GL945017">
    <property type="protein sequence ID" value="EGN57812.1"/>
    <property type="molecule type" value="Genomic_DNA"/>
</dbReference>
<sequence>MKKFLIFLLWLISNISSAQTVISGYVHDAKGSPIDAFVTLSVLGSKIADSYADVDAKGYYKLEYKGNGDSLIVTVSGMNFGNVTRVIANKTQTVDFSVGSKAVVLKEVVVKAEKIRQAGDTLNYNVAAYRDNNDRVIADVLKKMPGIEVSEGGNISYNGKKIKEFYVESMDLLQSRYSIATSNIPAQDVATVQVMQNHQPVRAMKDLVPSSDVAINLKLRKDAKGTLALTAMVGAGEAEAGRGDRFLMQGELVGMYFGKKQQDMTLYKGNNMGNDVAKEFQEQNGHELFYGSVPLSLKTMASPGIQQNRYLQNRSHVFSTNHILKVDSLTDLTFNAVYHEDRIREWGESVSDYYMSPTQRMTIRESAEAVSHIHHLAATAKYQANKMKNYLLDWLNLDVDWNSKDGIGTLASGERTPLSIYQYIKNPSFTIENTFHYLHNTGKRSYTFHLAAGYNQKPYMLSVTPTSFINKSLADSLIQDYTLRNFNVKAFTGLGWKWGIFKLDYNFYGNINLQKVESELKGFENPNSSNSYGFNKYEVGVEQYAQINLEKWFFSLNLPVALNIQNLNDKSLQINQTWTHPFVSPKIEIRFIPSQNTWFVLNSSYYHIIDNEARAGKGMVMYNYRMFQRSLVEEASRSQTLYSTFALYHKNTYRQFFINTNVSWLHTHTNDVTSIDYDGVQTICRLTPFSHNEDNVRFNAETSKGFDFWRTTIKLMGSYGLTDTRALIQNMPTDVRSRYWSTSAYLVITPVSWLNIAAAYAFGQSRSYVSSANEAQKVNNSTMRIDMNIYPTSHLILNFAVEDNYNNITATDRHCWFGDAKIKYRTKRIDYELDAVNLFNRSVFTRVTYSGLDMFTNTSYLRPRHLAFSMRFKLL</sequence>
<name>F8N9Z5_9BACT</name>
<evidence type="ECO:0000256" key="1">
    <source>
        <dbReference type="SAM" id="SignalP"/>
    </source>
</evidence>
<dbReference type="AlphaFoldDB" id="F8N9Z5"/>
<protein>
    <recommendedName>
        <fullName evidence="4">TonB-dependent receptor</fullName>
    </recommendedName>
</protein>
<dbReference type="eggNOG" id="COG4773">
    <property type="taxonomic scope" value="Bacteria"/>
</dbReference>
<dbReference type="Proteomes" id="UP000002772">
    <property type="component" value="Unassembled WGS sequence"/>
</dbReference>
<dbReference type="SUPFAM" id="SSF49464">
    <property type="entry name" value="Carboxypeptidase regulatory domain-like"/>
    <property type="match status" value="1"/>
</dbReference>
<dbReference type="HOGENOM" id="CLU_012729_2_0_10"/>
<evidence type="ECO:0000313" key="3">
    <source>
        <dbReference type="Proteomes" id="UP000002772"/>
    </source>
</evidence>
<keyword evidence="3" id="KW-1185">Reference proteome</keyword>
<evidence type="ECO:0000313" key="2">
    <source>
        <dbReference type="EMBL" id="EGN57812.1"/>
    </source>
</evidence>
<dbReference type="STRING" id="688246.Premu_2440"/>
<keyword evidence="1" id="KW-0732">Signal</keyword>
<dbReference type="RefSeq" id="WP_007575623.1">
    <property type="nucleotide sequence ID" value="NZ_BPTS01000002.1"/>
</dbReference>
<proteinExistence type="predicted"/>
<feature type="chain" id="PRO_5003381015" description="TonB-dependent receptor" evidence="1">
    <location>
        <begin position="19"/>
        <end position="875"/>
    </location>
</feature>
<accession>F8N9Z5</accession>
<dbReference type="InterPro" id="IPR008969">
    <property type="entry name" value="CarboxyPept-like_regulatory"/>
</dbReference>
<feature type="signal peptide" evidence="1">
    <location>
        <begin position="1"/>
        <end position="18"/>
    </location>
</feature>
<reference evidence="3" key="1">
    <citation type="journal article" date="2011" name="Stand. Genomic Sci.">
        <title>Non-contiguous finished genome sequence of the opportunistic oral pathogen Prevotella multisaccharivorax type strain (PPPA20).</title>
        <authorList>
            <person name="Pati A."/>
            <person name="Gronow S."/>
            <person name="Lu M."/>
            <person name="Lapidus A."/>
            <person name="Nolan M."/>
            <person name="Lucas S."/>
            <person name="Hammon N."/>
            <person name="Deshpande S."/>
            <person name="Cheng J.F."/>
            <person name="Tapia R."/>
            <person name="Han C."/>
            <person name="Goodwin L."/>
            <person name="Pitluck S."/>
            <person name="Liolios K."/>
            <person name="Pagani I."/>
            <person name="Mavromatis K."/>
            <person name="Mikhailova N."/>
            <person name="Huntemann M."/>
            <person name="Chen A."/>
            <person name="Palaniappan K."/>
            <person name="Land M."/>
            <person name="Hauser L."/>
            <person name="Detter J.C."/>
            <person name="Brambilla E.M."/>
            <person name="Rohde M."/>
            <person name="Goker M."/>
            <person name="Woyke T."/>
            <person name="Bristow J."/>
            <person name="Eisen J.A."/>
            <person name="Markowitz V."/>
            <person name="Hugenholtz P."/>
            <person name="Kyrpides N.C."/>
            <person name="Klenk H.P."/>
            <person name="Ivanova N."/>
        </authorList>
    </citation>
    <scope>NUCLEOTIDE SEQUENCE [LARGE SCALE GENOMIC DNA]</scope>
    <source>
        <strain evidence="3">DSM 17128</strain>
    </source>
</reference>
<gene>
    <name evidence="2" type="ORF">Premu_2440</name>
</gene>